<evidence type="ECO:0000313" key="2">
    <source>
        <dbReference type="EMBL" id="TRM66483.1"/>
    </source>
</evidence>
<protein>
    <recommendedName>
        <fullName evidence="1">F-box domain-containing protein</fullName>
    </recommendedName>
</protein>
<feature type="domain" description="F-box" evidence="1">
    <location>
        <begin position="8"/>
        <end position="46"/>
    </location>
</feature>
<dbReference type="OrthoDB" id="2800603at2759"/>
<keyword evidence="3" id="KW-1185">Reference proteome</keyword>
<reference evidence="2 3" key="1">
    <citation type="journal article" date="2019" name="New Phytol.">
        <title>Comparative genomics reveals unique wood-decay strategies and fruiting body development in the Schizophyllaceae.</title>
        <authorList>
            <person name="Almasi E."/>
            <person name="Sahu N."/>
            <person name="Krizsan K."/>
            <person name="Balint B."/>
            <person name="Kovacs G.M."/>
            <person name="Kiss B."/>
            <person name="Cseklye J."/>
            <person name="Drula E."/>
            <person name="Henrissat B."/>
            <person name="Nagy I."/>
            <person name="Chovatia M."/>
            <person name="Adam C."/>
            <person name="LaButti K."/>
            <person name="Lipzen A."/>
            <person name="Riley R."/>
            <person name="Grigoriev I.V."/>
            <person name="Nagy L.G."/>
        </authorList>
    </citation>
    <scope>NUCLEOTIDE SEQUENCE [LARGE SCALE GENOMIC DNA]</scope>
    <source>
        <strain evidence="2 3">NL-1724</strain>
    </source>
</reference>
<dbReference type="InterPro" id="IPR032675">
    <property type="entry name" value="LRR_dom_sf"/>
</dbReference>
<dbReference type="Gene3D" id="3.80.10.10">
    <property type="entry name" value="Ribonuclease Inhibitor"/>
    <property type="match status" value="1"/>
</dbReference>
<dbReference type="InterPro" id="IPR001810">
    <property type="entry name" value="F-box_dom"/>
</dbReference>
<evidence type="ECO:0000259" key="1">
    <source>
        <dbReference type="Pfam" id="PF12937"/>
    </source>
</evidence>
<dbReference type="AlphaFoldDB" id="A0A550CNV3"/>
<dbReference type="Proteomes" id="UP000320762">
    <property type="component" value="Unassembled WGS sequence"/>
</dbReference>
<name>A0A550CNV3_9AGAR</name>
<gene>
    <name evidence="2" type="ORF">BD626DRAFT_565592</name>
</gene>
<dbReference type="Pfam" id="PF12937">
    <property type="entry name" value="F-box-like"/>
    <property type="match status" value="1"/>
</dbReference>
<dbReference type="SUPFAM" id="SSF52047">
    <property type="entry name" value="RNI-like"/>
    <property type="match status" value="1"/>
</dbReference>
<comment type="caution">
    <text evidence="2">The sequence shown here is derived from an EMBL/GenBank/DDBJ whole genome shotgun (WGS) entry which is preliminary data.</text>
</comment>
<dbReference type="EMBL" id="VDMD01000003">
    <property type="protein sequence ID" value="TRM66483.1"/>
    <property type="molecule type" value="Genomic_DNA"/>
</dbReference>
<proteinExistence type="predicted"/>
<accession>A0A550CNV3</accession>
<sequence>MHPVLSIPEILFQCFSSYKLDKADLCRIVRVCRTWKDVAEAFLWKYLPRLDPLLRLLPEDAWTMEAVTKDQIYHWDSGRALAYTLRRALVPGDWATFQHYGKFVQSASMNAGQSESTGFDYVRVEDQWRIVQCPPLRTVGGQAKPDAEHSPEIPVLLPHLRSLFIKADTHGTIVSDFLALLLSPTITFLDVTDVRYCWSPAYWKMVVDRCPRLETLHLSDFARTKDAAMMLSIDEFLHSLFEALSMAQCLTDTHLNISFRYSDALVLALAACPALTMLSFRMDGYNVDFPRPIVDIPCRSFQSLKVILCTRAPAQLVTAIITSGHNVPLEIIELEDCALMQDELVSLTAALRDHCDRRALTMFSLSCSSSGVIVQKEALAPLTAFGNLTSVSIKEIADAVIDVADFEDLAGCWPLLHEFTLSAKTPFPLAVVGTLARLCPRLIEISIPLDATVVPSVEGIVGVPRVGSAGEGGVAPVTLFPPDWVPIADAEEVARYLQTVFPGSSVTVDQGLDDMGDAVLKQWGDTWDRVNEITENFVPGERW</sequence>
<evidence type="ECO:0000313" key="3">
    <source>
        <dbReference type="Proteomes" id="UP000320762"/>
    </source>
</evidence>
<organism evidence="2 3">
    <name type="scientific">Schizophyllum amplum</name>
    <dbReference type="NCBI Taxonomy" id="97359"/>
    <lineage>
        <taxon>Eukaryota</taxon>
        <taxon>Fungi</taxon>
        <taxon>Dikarya</taxon>
        <taxon>Basidiomycota</taxon>
        <taxon>Agaricomycotina</taxon>
        <taxon>Agaricomycetes</taxon>
        <taxon>Agaricomycetidae</taxon>
        <taxon>Agaricales</taxon>
        <taxon>Schizophyllaceae</taxon>
        <taxon>Schizophyllum</taxon>
    </lineage>
</organism>
<dbReference type="Gene3D" id="1.20.1280.50">
    <property type="match status" value="1"/>
</dbReference>